<evidence type="ECO:0000313" key="6">
    <source>
        <dbReference type="Proteomes" id="UP001527866"/>
    </source>
</evidence>
<gene>
    <name evidence="5" type="ORF">O4J56_18860</name>
</gene>
<feature type="domain" description="EamA" evidence="4">
    <location>
        <begin position="156"/>
        <end position="282"/>
    </location>
</feature>
<feature type="region of interest" description="Disordered" evidence="2">
    <location>
        <begin position="287"/>
        <end position="321"/>
    </location>
</feature>
<evidence type="ECO:0000259" key="4">
    <source>
        <dbReference type="Pfam" id="PF00892"/>
    </source>
</evidence>
<feature type="transmembrane region" description="Helical" evidence="3">
    <location>
        <begin position="131"/>
        <end position="149"/>
    </location>
</feature>
<dbReference type="RefSeq" id="WP_270687365.1">
    <property type="nucleotide sequence ID" value="NZ_JAQFWQ010000057.1"/>
</dbReference>
<feature type="transmembrane region" description="Helical" evidence="3">
    <location>
        <begin position="104"/>
        <end position="124"/>
    </location>
</feature>
<feature type="transmembrane region" description="Helical" evidence="3">
    <location>
        <begin position="244"/>
        <end position="264"/>
    </location>
</feature>
<comment type="similarity">
    <text evidence="1">Belongs to the EamA transporter family.</text>
</comment>
<dbReference type="EMBL" id="JAQFWQ010000057">
    <property type="protein sequence ID" value="MDA2812713.1"/>
    <property type="molecule type" value="Genomic_DNA"/>
</dbReference>
<dbReference type="SUPFAM" id="SSF103481">
    <property type="entry name" value="Multidrug resistance efflux transporter EmrE"/>
    <property type="match status" value="1"/>
</dbReference>
<accession>A0ABT4U6Z0</accession>
<dbReference type="InterPro" id="IPR037185">
    <property type="entry name" value="EmrE-like"/>
</dbReference>
<dbReference type="Pfam" id="PF00892">
    <property type="entry name" value="EamA"/>
    <property type="match status" value="1"/>
</dbReference>
<dbReference type="PANTHER" id="PTHR22911:SF37">
    <property type="entry name" value="THREONINE_HOMOSERINE EXPORTER RHTA"/>
    <property type="match status" value="1"/>
</dbReference>
<evidence type="ECO:0000256" key="3">
    <source>
        <dbReference type="SAM" id="Phobius"/>
    </source>
</evidence>
<dbReference type="InterPro" id="IPR000620">
    <property type="entry name" value="EamA_dom"/>
</dbReference>
<sequence>MIISLLTRVRAAGARTPAPLLVLFGMFTLHTGSALAVHLFDRMGSLGVTWLRLTFAAALLVVLSGPSLWTAVRRAGRRELGSVVILGTVSAGMMAFYSEATARIPLGTATALEFLGPLVVAVVAMRRRAELVWIAAAVAGVALLTRPWTGGTDPVGIAFGLAGAVTVALYIVLTQKVGGSFRPVHALALSMAVGAVVTAPFGAPAALADPSPGALLAVLGIALLFPIVPFLLEMVALQRMSRAAFSVFAALEPAVSLVMGLVLIHQVPGWGQVAGMMLVVAAGAGAARGDRTPQPVPAADSGERLRARGASRRTSYAPPAC</sequence>
<protein>
    <submittedName>
        <fullName evidence="5">EamA family transporter</fullName>
    </submittedName>
</protein>
<evidence type="ECO:0000256" key="1">
    <source>
        <dbReference type="ARBA" id="ARBA00007362"/>
    </source>
</evidence>
<keyword evidence="3" id="KW-0812">Transmembrane</keyword>
<organism evidence="5 6">
    <name type="scientific">Nocardiopsis endophytica</name>
    <dbReference type="NCBI Taxonomy" id="3018445"/>
    <lineage>
        <taxon>Bacteria</taxon>
        <taxon>Bacillati</taxon>
        <taxon>Actinomycetota</taxon>
        <taxon>Actinomycetes</taxon>
        <taxon>Streptosporangiales</taxon>
        <taxon>Nocardiopsidaceae</taxon>
        <taxon>Nocardiopsis</taxon>
    </lineage>
</organism>
<evidence type="ECO:0000313" key="5">
    <source>
        <dbReference type="EMBL" id="MDA2812713.1"/>
    </source>
</evidence>
<dbReference type="Proteomes" id="UP001527866">
    <property type="component" value="Unassembled WGS sequence"/>
</dbReference>
<keyword evidence="3" id="KW-0472">Membrane</keyword>
<reference evidence="5 6" key="1">
    <citation type="submission" date="2023-01" db="EMBL/GenBank/DDBJ databases">
        <title>Draft genome sequence of Nocardiopsis sp. RSe5-2 isolated from halophytes.</title>
        <authorList>
            <person name="Duangmal K."/>
            <person name="Chantavorakit T."/>
        </authorList>
    </citation>
    <scope>NUCLEOTIDE SEQUENCE [LARGE SCALE GENOMIC DNA]</scope>
    <source>
        <strain evidence="5 6">RSe5-2</strain>
    </source>
</reference>
<feature type="transmembrane region" description="Helical" evidence="3">
    <location>
        <begin position="80"/>
        <end position="98"/>
    </location>
</feature>
<proteinExistence type="inferred from homology"/>
<evidence type="ECO:0000256" key="2">
    <source>
        <dbReference type="SAM" id="MobiDB-lite"/>
    </source>
</evidence>
<comment type="caution">
    <text evidence="5">The sequence shown here is derived from an EMBL/GenBank/DDBJ whole genome shotgun (WGS) entry which is preliminary data.</text>
</comment>
<name>A0ABT4U6Z0_9ACTN</name>
<feature type="transmembrane region" description="Helical" evidence="3">
    <location>
        <begin position="185"/>
        <end position="207"/>
    </location>
</feature>
<feature type="transmembrane region" description="Helical" evidence="3">
    <location>
        <begin position="46"/>
        <end position="68"/>
    </location>
</feature>
<keyword evidence="6" id="KW-1185">Reference proteome</keyword>
<feature type="transmembrane region" description="Helical" evidence="3">
    <location>
        <begin position="213"/>
        <end position="232"/>
    </location>
</feature>
<feature type="transmembrane region" description="Helical" evidence="3">
    <location>
        <begin position="20"/>
        <end position="40"/>
    </location>
</feature>
<dbReference type="PANTHER" id="PTHR22911">
    <property type="entry name" value="ACYL-MALONYL CONDENSING ENZYME-RELATED"/>
    <property type="match status" value="1"/>
</dbReference>
<keyword evidence="3" id="KW-1133">Transmembrane helix</keyword>
<feature type="transmembrane region" description="Helical" evidence="3">
    <location>
        <begin position="155"/>
        <end position="173"/>
    </location>
</feature>